<comment type="caution">
    <text evidence="1">The sequence shown here is derived from an EMBL/GenBank/DDBJ whole genome shotgun (WGS) entry which is preliminary data.</text>
</comment>
<gene>
    <name evidence="1" type="ORF">HLUCCA11_21955</name>
</gene>
<dbReference type="EMBL" id="LJZR01000063">
    <property type="protein sequence ID" value="KPQ32268.1"/>
    <property type="molecule type" value="Genomic_DNA"/>
</dbReference>
<organism evidence="1 2">
    <name type="scientific">Phormidesmis priestleyi Ana</name>
    <dbReference type="NCBI Taxonomy" id="1666911"/>
    <lineage>
        <taxon>Bacteria</taxon>
        <taxon>Bacillati</taxon>
        <taxon>Cyanobacteriota</taxon>
        <taxon>Cyanophyceae</taxon>
        <taxon>Leptolyngbyales</taxon>
        <taxon>Leptolyngbyaceae</taxon>
        <taxon>Phormidesmis</taxon>
    </lineage>
</organism>
<name>A0A0P7YQ47_9CYAN</name>
<evidence type="ECO:0000313" key="2">
    <source>
        <dbReference type="Proteomes" id="UP000050465"/>
    </source>
</evidence>
<dbReference type="PATRIC" id="fig|1666911.3.peg.3976"/>
<reference evidence="1 2" key="1">
    <citation type="submission" date="2015-09" db="EMBL/GenBank/DDBJ databases">
        <title>Identification and resolution of microdiversity through metagenomic sequencing of parallel consortia.</title>
        <authorList>
            <person name="Nelson W.C."/>
            <person name="Romine M.F."/>
            <person name="Lindemann S.R."/>
        </authorList>
    </citation>
    <scope>NUCLEOTIDE SEQUENCE [LARGE SCALE GENOMIC DNA]</scope>
    <source>
        <strain evidence="1">Ana</strain>
    </source>
</reference>
<sequence>MQPIDSLPEADIQPNGIVSEQFLKRQITSFRSACHWVKALPYGGNSDSGNSLLLFQEGQGTCTTKHGAVARLAQEQNLNVCKNLGFYRLNDEIVTGVNALLAVHELSFIPQTHCFLACESSRVDLTEGNCNGKNKTIEDYDFVVPVQSDLSAQQEEVLYREYLQRYFLIAPELKAIGEATILRLLEACNRQVKYQCSAMANRPVAI</sequence>
<dbReference type="Proteomes" id="UP000050465">
    <property type="component" value="Unassembled WGS sequence"/>
</dbReference>
<evidence type="ECO:0000313" key="1">
    <source>
        <dbReference type="EMBL" id="KPQ32268.1"/>
    </source>
</evidence>
<dbReference type="STRING" id="1666911.HLUCCA11_21955"/>
<dbReference type="AlphaFoldDB" id="A0A0P7YQ47"/>
<accession>A0A0P7YQ47</accession>
<protein>
    <submittedName>
        <fullName evidence="1">Uncharacterized protein</fullName>
    </submittedName>
</protein>
<proteinExistence type="predicted"/>